<dbReference type="EMBL" id="MK552327">
    <property type="protein sequence ID" value="QBJ02645.1"/>
    <property type="molecule type" value="Genomic_DNA"/>
</dbReference>
<proteinExistence type="predicted"/>
<evidence type="ECO:0000313" key="1">
    <source>
        <dbReference type="EMBL" id="QBJ02645.1"/>
    </source>
</evidence>
<keyword evidence="2" id="KW-1185">Reference proteome</keyword>
<reference evidence="1 2" key="1">
    <citation type="submission" date="2019-02" db="EMBL/GenBank/DDBJ databases">
        <authorList>
            <person name="Frampton R.A."/>
            <person name="Wojtus J.K."/>
            <person name="Fineran P.C."/>
            <person name="Hendrickson H.L."/>
        </authorList>
    </citation>
    <scope>NUCLEOTIDE SEQUENCE [LARGE SCALE GENOMIC DNA]</scope>
</reference>
<name>A0A481W579_9CAUD</name>
<evidence type="ECO:0000313" key="2">
    <source>
        <dbReference type="Proteomes" id="UP000294134"/>
    </source>
</evidence>
<protein>
    <submittedName>
        <fullName evidence="1">Uncharacterized protein</fullName>
    </submittedName>
</protein>
<accession>A0A481W579</accession>
<gene>
    <name evidence="1" type="ORF">PSA21_117</name>
</gene>
<organism evidence="1 2">
    <name type="scientific">Pseudomonas phage Psa21</name>
    <dbReference type="NCBI Taxonomy" id="2530023"/>
    <lineage>
        <taxon>Viruses</taxon>
        <taxon>Duplodnaviria</taxon>
        <taxon>Heunggongvirae</taxon>
        <taxon>Uroviricota</taxon>
        <taxon>Caudoviricetes</taxon>
        <taxon>Chimalliviridae</taxon>
        <taxon>Tepukevirus</taxon>
        <taxon>Tepukevirus Psa21</taxon>
    </lineage>
</organism>
<sequence length="101" mass="11275">MNKFALGMIVGVVGLVGVMAVKVARVSLRHEEAVIQFDKAFTALKHKRAINKITLEEAIAEYELIHAKAVDSCMEHTLDGKKTHKWLKRMHGLNIAILTNI</sequence>
<dbReference type="Proteomes" id="UP000294134">
    <property type="component" value="Segment"/>
</dbReference>